<keyword evidence="3" id="KW-1185">Reference proteome</keyword>
<dbReference type="PANTHER" id="PTHR36973">
    <property type="entry name" value="SLL1456 PROTEIN-RELATED"/>
    <property type="match status" value="1"/>
</dbReference>
<evidence type="ECO:0000313" key="2">
    <source>
        <dbReference type="EMBL" id="MEJ2887935.1"/>
    </source>
</evidence>
<dbReference type="RefSeq" id="WP_337714425.1">
    <property type="nucleotide sequence ID" value="NZ_JBBEGL010000004.1"/>
</dbReference>
<dbReference type="Proteomes" id="UP001370100">
    <property type="component" value="Unassembled WGS sequence"/>
</dbReference>
<gene>
    <name evidence="2" type="ORF">WCD41_15855</name>
</gene>
<dbReference type="GO" id="GO:0008168">
    <property type="term" value="F:methyltransferase activity"/>
    <property type="evidence" value="ECO:0007669"/>
    <property type="project" value="UniProtKB-KW"/>
</dbReference>
<keyword evidence="2" id="KW-0489">Methyltransferase</keyword>
<dbReference type="Gene3D" id="3.40.50.150">
    <property type="entry name" value="Vaccinia Virus protein VP39"/>
    <property type="match status" value="1"/>
</dbReference>
<proteinExistence type="predicted"/>
<dbReference type="EMBL" id="JBBEGL010000004">
    <property type="protein sequence ID" value="MEJ2887935.1"/>
    <property type="molecule type" value="Genomic_DNA"/>
</dbReference>
<dbReference type="InterPro" id="IPR006342">
    <property type="entry name" value="FkbM_mtfrase"/>
</dbReference>
<evidence type="ECO:0000313" key="3">
    <source>
        <dbReference type="Proteomes" id="UP001370100"/>
    </source>
</evidence>
<dbReference type="Pfam" id="PF05050">
    <property type="entry name" value="Methyltransf_21"/>
    <property type="match status" value="1"/>
</dbReference>
<keyword evidence="2" id="KW-0808">Transferase</keyword>
<feature type="domain" description="Methyltransferase FkbM" evidence="1">
    <location>
        <begin position="54"/>
        <end position="217"/>
    </location>
</feature>
<dbReference type="PANTHER" id="PTHR36973:SF4">
    <property type="entry name" value="NODULATION PROTEIN"/>
    <property type="match status" value="1"/>
</dbReference>
<evidence type="ECO:0000259" key="1">
    <source>
        <dbReference type="Pfam" id="PF05050"/>
    </source>
</evidence>
<sequence length="245" mass="26217">MSLSTGIAIATLRTRKLSRAVRHRSYLRALRRGVLASTENEDAKLSRGFATVLDVGANRGQFAVFARQNWPGARLVCFEPLAEAACRIREVVDGPVEVHEVGVGAAPAVSTLHIAGRDDSSSLREIGRQAEEFPGTASTGSREVPVVTLADHLDDDVARPVLLKIDAQGCEMDVLRGAGDGLDRVDEILCECSFVELYTGQALAGAIVAHLVERGFVLAHVSGMLLSAAGRPLQAEFTFRRAVMA</sequence>
<name>A0ABU8N6A5_9PSEU</name>
<comment type="caution">
    <text evidence="2">The sequence shown here is derived from an EMBL/GenBank/DDBJ whole genome shotgun (WGS) entry which is preliminary data.</text>
</comment>
<organism evidence="2 3">
    <name type="scientific">Actinomycetospora aeridis</name>
    <dbReference type="NCBI Taxonomy" id="3129231"/>
    <lineage>
        <taxon>Bacteria</taxon>
        <taxon>Bacillati</taxon>
        <taxon>Actinomycetota</taxon>
        <taxon>Actinomycetes</taxon>
        <taxon>Pseudonocardiales</taxon>
        <taxon>Pseudonocardiaceae</taxon>
        <taxon>Actinomycetospora</taxon>
    </lineage>
</organism>
<reference evidence="2 3" key="1">
    <citation type="submission" date="2024-03" db="EMBL/GenBank/DDBJ databases">
        <title>Actinomycetospora sp. OC33-EN06, a novel actinomycete isolated from wild orchid (Aerides multiflora).</title>
        <authorList>
            <person name="Suriyachadkun C."/>
        </authorList>
    </citation>
    <scope>NUCLEOTIDE SEQUENCE [LARGE SCALE GENOMIC DNA]</scope>
    <source>
        <strain evidence="2 3">OC33-EN06</strain>
    </source>
</reference>
<protein>
    <submittedName>
        <fullName evidence="2">FkbM family methyltransferase</fullName>
    </submittedName>
</protein>
<dbReference type="InterPro" id="IPR053188">
    <property type="entry name" value="FkbM_Methyltransferase"/>
</dbReference>
<dbReference type="GO" id="GO:0032259">
    <property type="term" value="P:methylation"/>
    <property type="evidence" value="ECO:0007669"/>
    <property type="project" value="UniProtKB-KW"/>
</dbReference>
<dbReference type="InterPro" id="IPR029063">
    <property type="entry name" value="SAM-dependent_MTases_sf"/>
</dbReference>
<dbReference type="NCBIfam" id="TIGR01444">
    <property type="entry name" value="fkbM_fam"/>
    <property type="match status" value="1"/>
</dbReference>
<dbReference type="SUPFAM" id="SSF53335">
    <property type="entry name" value="S-adenosyl-L-methionine-dependent methyltransferases"/>
    <property type="match status" value="1"/>
</dbReference>
<accession>A0ABU8N6A5</accession>